<reference evidence="4" key="3">
    <citation type="submission" date="2025-09" db="UniProtKB">
        <authorList>
            <consortium name="Ensembl"/>
        </authorList>
    </citation>
    <scope>IDENTIFICATION</scope>
    <source>
        <strain evidence="4">2N</strain>
    </source>
</reference>
<dbReference type="InParanoid" id="A0A286XV65"/>
<dbReference type="GeneTree" id="ENSGT00390000008610"/>
<evidence type="ECO:0000313" key="4">
    <source>
        <dbReference type="Ensembl" id="ENSCPOP00000029431.1"/>
    </source>
</evidence>
<organism evidence="4 5">
    <name type="scientific">Cavia porcellus</name>
    <name type="common">Guinea pig</name>
    <dbReference type="NCBI Taxonomy" id="10141"/>
    <lineage>
        <taxon>Eukaryota</taxon>
        <taxon>Metazoa</taxon>
        <taxon>Chordata</taxon>
        <taxon>Craniata</taxon>
        <taxon>Vertebrata</taxon>
        <taxon>Euteleostomi</taxon>
        <taxon>Mammalia</taxon>
        <taxon>Eutheria</taxon>
        <taxon>Euarchontoglires</taxon>
        <taxon>Glires</taxon>
        <taxon>Rodentia</taxon>
        <taxon>Hystricomorpha</taxon>
        <taxon>Caviidae</taxon>
        <taxon>Cavia</taxon>
    </lineage>
</organism>
<keyword evidence="2" id="KW-0689">Ribosomal protein</keyword>
<keyword evidence="3" id="KW-0687">Ribonucleoprotein</keyword>
<dbReference type="Ensembl" id="ENSCPOT00000031993.1">
    <property type="protein sequence ID" value="ENSCPOP00000029431.1"/>
    <property type="gene ID" value="ENSCPOG00000038291.1"/>
</dbReference>
<evidence type="ECO:0000256" key="1">
    <source>
        <dbReference type="ARBA" id="ARBA00010761"/>
    </source>
</evidence>
<dbReference type="PANTHER" id="PTHR11760">
    <property type="entry name" value="30S/40S RIBOSOMAL PROTEIN S3"/>
    <property type="match status" value="1"/>
</dbReference>
<reference evidence="4" key="2">
    <citation type="submission" date="2025-08" db="UniProtKB">
        <authorList>
            <consortium name="Ensembl"/>
        </authorList>
    </citation>
    <scope>IDENTIFICATION</scope>
    <source>
        <strain evidence="4">2N</strain>
    </source>
</reference>
<dbReference type="InterPro" id="IPR036419">
    <property type="entry name" value="Ribosomal_S3_C_sf"/>
</dbReference>
<sequence>MESGAKDCKVMVSGKFRGQRVKSMNYYIDTAMHHVLLRQAVLGVKLKIMLPWDPSGKTGSKKPLPDHVSTVEPKDEILPTTSILEQKKKIYKIGGKIKHSLSFPGVPGRMM</sequence>
<dbReference type="GO" id="GO:0005634">
    <property type="term" value="C:nucleus"/>
    <property type="evidence" value="ECO:0007669"/>
    <property type="project" value="TreeGrafter"/>
</dbReference>
<evidence type="ECO:0000256" key="2">
    <source>
        <dbReference type="ARBA" id="ARBA00022980"/>
    </source>
</evidence>
<dbReference type="STRING" id="10141.ENSCPOP00000029431"/>
<dbReference type="AlphaFoldDB" id="A0A286XV65"/>
<keyword evidence="5" id="KW-1185">Reference proteome</keyword>
<dbReference type="GO" id="GO:0003735">
    <property type="term" value="F:structural constituent of ribosome"/>
    <property type="evidence" value="ECO:0007669"/>
    <property type="project" value="TreeGrafter"/>
</dbReference>
<dbReference type="OMA" id="HACKKPL"/>
<dbReference type="VEuPathDB" id="HostDB:ENSCPOG00000038291"/>
<evidence type="ECO:0000313" key="5">
    <source>
        <dbReference type="Proteomes" id="UP000005447"/>
    </source>
</evidence>
<dbReference type="Proteomes" id="UP000005447">
    <property type="component" value="Unassembled WGS sequence"/>
</dbReference>
<evidence type="ECO:0000256" key="3">
    <source>
        <dbReference type="ARBA" id="ARBA00023274"/>
    </source>
</evidence>
<dbReference type="EMBL" id="AAKN02037353">
    <property type="status" value="NOT_ANNOTATED_CDS"/>
    <property type="molecule type" value="Genomic_DNA"/>
</dbReference>
<dbReference type="PANTHER" id="PTHR11760:SF32">
    <property type="entry name" value="SMALL RIBOSOMAL SUBUNIT PROTEIN US3"/>
    <property type="match status" value="1"/>
</dbReference>
<dbReference type="Gene3D" id="3.30.1140.32">
    <property type="entry name" value="Ribosomal protein S3, C-terminal domain"/>
    <property type="match status" value="1"/>
</dbReference>
<proteinExistence type="inferred from homology"/>
<protein>
    <recommendedName>
        <fullName evidence="6">Ribosomal protein S3 C-terminal domain-containing protein</fullName>
    </recommendedName>
</protein>
<dbReference type="GO" id="GO:0022627">
    <property type="term" value="C:cytosolic small ribosomal subunit"/>
    <property type="evidence" value="ECO:0007669"/>
    <property type="project" value="TreeGrafter"/>
</dbReference>
<evidence type="ECO:0008006" key="6">
    <source>
        <dbReference type="Google" id="ProtNLM"/>
    </source>
</evidence>
<dbReference type="InterPro" id="IPR057258">
    <property type="entry name" value="Ribosomal_uS3"/>
</dbReference>
<accession>A0A286XV65</accession>
<dbReference type="GO" id="GO:2001235">
    <property type="term" value="P:positive regulation of apoptotic signaling pathway"/>
    <property type="evidence" value="ECO:0007669"/>
    <property type="project" value="TreeGrafter"/>
</dbReference>
<dbReference type="SUPFAM" id="SSF54821">
    <property type="entry name" value="Ribosomal protein S3 C-terminal domain"/>
    <property type="match status" value="1"/>
</dbReference>
<reference evidence="5" key="1">
    <citation type="journal article" date="2011" name="Nature">
        <title>A high-resolution map of human evolutionary constraint using 29 mammals.</title>
        <authorList>
            <person name="Lindblad-Toh K."/>
            <person name="Garber M."/>
            <person name="Zuk O."/>
            <person name="Lin M.F."/>
            <person name="Parker B.J."/>
            <person name="Washietl S."/>
            <person name="Kheradpour P."/>
            <person name="Ernst J."/>
            <person name="Jordan G."/>
            <person name="Mauceli E."/>
            <person name="Ward L.D."/>
            <person name="Lowe C.B."/>
            <person name="Holloway A.K."/>
            <person name="Clamp M."/>
            <person name="Gnerre S."/>
            <person name="Alfoldi J."/>
            <person name="Beal K."/>
            <person name="Chang J."/>
            <person name="Clawson H."/>
            <person name="Cuff J."/>
            <person name="Di Palma F."/>
            <person name="Fitzgerald S."/>
            <person name="Flicek P."/>
            <person name="Guttman M."/>
            <person name="Hubisz M.J."/>
            <person name="Jaffe D.B."/>
            <person name="Jungreis I."/>
            <person name="Kent W.J."/>
            <person name="Kostka D."/>
            <person name="Lara M."/>
            <person name="Martins A.L."/>
            <person name="Massingham T."/>
            <person name="Moltke I."/>
            <person name="Raney B.J."/>
            <person name="Rasmussen M.D."/>
            <person name="Robinson J."/>
            <person name="Stark A."/>
            <person name="Vilella A.J."/>
            <person name="Wen J."/>
            <person name="Xie X."/>
            <person name="Zody M.C."/>
            <person name="Baldwin J."/>
            <person name="Bloom T."/>
            <person name="Chin C.W."/>
            <person name="Heiman D."/>
            <person name="Nicol R."/>
            <person name="Nusbaum C."/>
            <person name="Young S."/>
            <person name="Wilkinson J."/>
            <person name="Worley K.C."/>
            <person name="Kovar C.L."/>
            <person name="Muzny D.M."/>
            <person name="Gibbs R.A."/>
            <person name="Cree A."/>
            <person name="Dihn H.H."/>
            <person name="Fowler G."/>
            <person name="Jhangiani S."/>
            <person name="Joshi V."/>
            <person name="Lee S."/>
            <person name="Lewis L.R."/>
            <person name="Nazareth L.V."/>
            <person name="Okwuonu G."/>
            <person name="Santibanez J."/>
            <person name="Warren W.C."/>
            <person name="Mardis E.R."/>
            <person name="Weinstock G.M."/>
            <person name="Wilson R.K."/>
            <person name="Delehaunty K."/>
            <person name="Dooling D."/>
            <person name="Fronik C."/>
            <person name="Fulton L."/>
            <person name="Fulton B."/>
            <person name="Graves T."/>
            <person name="Minx P."/>
            <person name="Sodergren E."/>
            <person name="Birney E."/>
            <person name="Margulies E.H."/>
            <person name="Herrero J."/>
            <person name="Green E.D."/>
            <person name="Haussler D."/>
            <person name="Siepel A."/>
            <person name="Goldman N."/>
            <person name="Pollard K.S."/>
            <person name="Pedersen J.S."/>
            <person name="Lander E.S."/>
            <person name="Kellis M."/>
        </authorList>
    </citation>
    <scope>NUCLEOTIDE SEQUENCE [LARGE SCALE GENOMIC DNA]</scope>
    <source>
        <strain evidence="5">2N</strain>
    </source>
</reference>
<comment type="similarity">
    <text evidence="1">Belongs to the universal ribosomal protein uS3 family.</text>
</comment>
<name>A0A286XV65_CAVPO</name>